<dbReference type="EMBL" id="WSTB01000004">
    <property type="protein sequence ID" value="MWB94305.1"/>
    <property type="molecule type" value="Genomic_DNA"/>
</dbReference>
<gene>
    <name evidence="2" type="ORF">GON26_08020</name>
</gene>
<dbReference type="Pfam" id="PF05016">
    <property type="entry name" value="ParE_toxin"/>
    <property type="match status" value="1"/>
</dbReference>
<dbReference type="AlphaFoldDB" id="A0A6I4NP04"/>
<dbReference type="RefSeq" id="WP_160374312.1">
    <property type="nucleotide sequence ID" value="NZ_WSTB01000004.1"/>
</dbReference>
<evidence type="ECO:0000256" key="1">
    <source>
        <dbReference type="ARBA" id="ARBA00022649"/>
    </source>
</evidence>
<evidence type="ECO:0000313" key="3">
    <source>
        <dbReference type="Proteomes" id="UP000471501"/>
    </source>
</evidence>
<dbReference type="Proteomes" id="UP000471501">
    <property type="component" value="Unassembled WGS sequence"/>
</dbReference>
<proteinExistence type="predicted"/>
<reference evidence="2 3" key="1">
    <citation type="submission" date="2019-12" db="EMBL/GenBank/DDBJ databases">
        <authorList>
            <person name="Kim Y.S."/>
        </authorList>
    </citation>
    <scope>NUCLEOTIDE SEQUENCE [LARGE SCALE GENOMIC DNA]</scope>
    <source>
        <strain evidence="2 3">GA093</strain>
    </source>
</reference>
<accession>A0A6I4NP04</accession>
<comment type="caution">
    <text evidence="2">The sequence shown here is derived from an EMBL/GenBank/DDBJ whole genome shotgun (WGS) entry which is preliminary data.</text>
</comment>
<protein>
    <submittedName>
        <fullName evidence="2">Type II toxin-antitoxin system RelE/ParE family toxin</fullName>
    </submittedName>
</protein>
<name>A0A6I4NP04_9FLAO</name>
<dbReference type="InterPro" id="IPR007712">
    <property type="entry name" value="RelE/ParE_toxin"/>
</dbReference>
<sequence length="100" mass="12017">MRKVKFTVKAEESFENILSYLEAKWSEKRKYDFLKISHKAISTILLYPESFPCSERNRIIRKCVVTKQTTFYYVFNRKEVTIVAVFDTRQDPNKIKKDIK</sequence>
<evidence type="ECO:0000313" key="2">
    <source>
        <dbReference type="EMBL" id="MWB94305.1"/>
    </source>
</evidence>
<organism evidence="2 3">
    <name type="scientific">Flavobacterium hydrocarbonoxydans</name>
    <dbReference type="NCBI Taxonomy" id="2683249"/>
    <lineage>
        <taxon>Bacteria</taxon>
        <taxon>Pseudomonadati</taxon>
        <taxon>Bacteroidota</taxon>
        <taxon>Flavobacteriia</taxon>
        <taxon>Flavobacteriales</taxon>
        <taxon>Flavobacteriaceae</taxon>
        <taxon>Flavobacterium</taxon>
    </lineage>
</organism>
<dbReference type="Gene3D" id="3.30.2310.20">
    <property type="entry name" value="RelE-like"/>
    <property type="match status" value="1"/>
</dbReference>
<keyword evidence="3" id="KW-1185">Reference proteome</keyword>
<keyword evidence="1" id="KW-1277">Toxin-antitoxin system</keyword>
<dbReference type="InterPro" id="IPR035093">
    <property type="entry name" value="RelE/ParE_toxin_dom_sf"/>
</dbReference>